<keyword evidence="2" id="KW-1185">Reference proteome</keyword>
<name>A0AAV4DUY4_9GAST</name>
<protein>
    <submittedName>
        <fullName evidence="1">Uncharacterized protein</fullName>
    </submittedName>
</protein>
<sequence>MDSQAMGPPNLSEGLYVHNKVIRLSSPPLVVGLEPSTAGFLQISGSARYLLCHQRPFCQEKGEMYNCAMLPNQP</sequence>
<dbReference type="EMBL" id="BLXT01008342">
    <property type="protein sequence ID" value="GFO47726.1"/>
    <property type="molecule type" value="Genomic_DNA"/>
</dbReference>
<evidence type="ECO:0000313" key="1">
    <source>
        <dbReference type="EMBL" id="GFO47726.1"/>
    </source>
</evidence>
<organism evidence="1 2">
    <name type="scientific">Plakobranchus ocellatus</name>
    <dbReference type="NCBI Taxonomy" id="259542"/>
    <lineage>
        <taxon>Eukaryota</taxon>
        <taxon>Metazoa</taxon>
        <taxon>Spiralia</taxon>
        <taxon>Lophotrochozoa</taxon>
        <taxon>Mollusca</taxon>
        <taxon>Gastropoda</taxon>
        <taxon>Heterobranchia</taxon>
        <taxon>Euthyneura</taxon>
        <taxon>Panpulmonata</taxon>
        <taxon>Sacoglossa</taxon>
        <taxon>Placobranchoidea</taxon>
        <taxon>Plakobranchidae</taxon>
        <taxon>Plakobranchus</taxon>
    </lineage>
</organism>
<dbReference type="Proteomes" id="UP000735302">
    <property type="component" value="Unassembled WGS sequence"/>
</dbReference>
<reference evidence="1 2" key="1">
    <citation type="journal article" date="2021" name="Elife">
        <title>Chloroplast acquisition without the gene transfer in kleptoplastic sea slugs, Plakobranchus ocellatus.</title>
        <authorList>
            <person name="Maeda T."/>
            <person name="Takahashi S."/>
            <person name="Yoshida T."/>
            <person name="Shimamura S."/>
            <person name="Takaki Y."/>
            <person name="Nagai Y."/>
            <person name="Toyoda A."/>
            <person name="Suzuki Y."/>
            <person name="Arimoto A."/>
            <person name="Ishii H."/>
            <person name="Satoh N."/>
            <person name="Nishiyama T."/>
            <person name="Hasebe M."/>
            <person name="Maruyama T."/>
            <person name="Minagawa J."/>
            <person name="Obokata J."/>
            <person name="Shigenobu S."/>
        </authorList>
    </citation>
    <scope>NUCLEOTIDE SEQUENCE [LARGE SCALE GENOMIC DNA]</scope>
</reference>
<proteinExistence type="predicted"/>
<evidence type="ECO:0000313" key="2">
    <source>
        <dbReference type="Proteomes" id="UP000735302"/>
    </source>
</evidence>
<accession>A0AAV4DUY4</accession>
<comment type="caution">
    <text evidence="1">The sequence shown here is derived from an EMBL/GenBank/DDBJ whole genome shotgun (WGS) entry which is preliminary data.</text>
</comment>
<dbReference type="AlphaFoldDB" id="A0AAV4DUY4"/>
<gene>
    <name evidence="1" type="ORF">PoB_007423100</name>
</gene>